<dbReference type="PANTHER" id="PTHR21426">
    <property type="entry name" value="EXOCYST COMPLEX COMPONENT 8"/>
    <property type="match status" value="1"/>
</dbReference>
<reference evidence="7" key="1">
    <citation type="submission" date="2021-08" db="EMBL/GenBank/DDBJ databases">
        <title>WGS assembly of Ceratopteris richardii.</title>
        <authorList>
            <person name="Marchant D.B."/>
            <person name="Chen G."/>
            <person name="Jenkins J."/>
            <person name="Shu S."/>
            <person name="Leebens-Mack J."/>
            <person name="Grimwood J."/>
            <person name="Schmutz J."/>
            <person name="Soltis P."/>
            <person name="Soltis D."/>
            <person name="Chen Z.-H."/>
        </authorList>
    </citation>
    <scope>NUCLEOTIDE SEQUENCE</scope>
    <source>
        <strain evidence="7">Whitten #5841</strain>
        <tissue evidence="7">Leaf</tissue>
    </source>
</reference>
<dbReference type="Gene3D" id="1.20.58.1210">
    <property type="entry name" value="Exo84p, N-terminal helical domain"/>
    <property type="match status" value="1"/>
</dbReference>
<evidence type="ECO:0000256" key="2">
    <source>
        <dbReference type="ARBA" id="ARBA00022448"/>
    </source>
</evidence>
<evidence type="ECO:0000259" key="6">
    <source>
        <dbReference type="Pfam" id="PF16528"/>
    </source>
</evidence>
<dbReference type="SUPFAM" id="SSF74788">
    <property type="entry name" value="Cullin repeat-like"/>
    <property type="match status" value="1"/>
</dbReference>
<accession>A0A8T2QBW4</accession>
<comment type="caution">
    <text evidence="7">The sequence shown here is derived from an EMBL/GenBank/DDBJ whole genome shotgun (WGS) entry which is preliminary data.</text>
</comment>
<dbReference type="GO" id="GO:0015031">
    <property type="term" value="P:protein transport"/>
    <property type="evidence" value="ECO:0007669"/>
    <property type="project" value="UniProtKB-KW"/>
</dbReference>
<dbReference type="InterPro" id="IPR042560">
    <property type="entry name" value="Exo84_C_2"/>
</dbReference>
<feature type="compositionally biased region" description="Polar residues" evidence="5">
    <location>
        <begin position="127"/>
        <end position="136"/>
    </location>
</feature>
<dbReference type="Gene3D" id="1.20.58.1220">
    <property type="entry name" value="Exo84p, C-terminal helical domain"/>
    <property type="match status" value="1"/>
</dbReference>
<organism evidence="7 8">
    <name type="scientific">Ceratopteris richardii</name>
    <name type="common">Triangle waterfern</name>
    <dbReference type="NCBI Taxonomy" id="49495"/>
    <lineage>
        <taxon>Eukaryota</taxon>
        <taxon>Viridiplantae</taxon>
        <taxon>Streptophyta</taxon>
        <taxon>Embryophyta</taxon>
        <taxon>Tracheophyta</taxon>
        <taxon>Polypodiopsida</taxon>
        <taxon>Polypodiidae</taxon>
        <taxon>Polypodiales</taxon>
        <taxon>Pteridineae</taxon>
        <taxon>Pteridaceae</taxon>
        <taxon>Parkerioideae</taxon>
        <taxon>Ceratopteris</taxon>
    </lineage>
</organism>
<gene>
    <name evidence="7" type="ORF">KP509_36G055400</name>
</gene>
<name>A0A8T2QBW4_CERRI</name>
<evidence type="ECO:0000256" key="4">
    <source>
        <dbReference type="ARBA" id="ARBA00022927"/>
    </source>
</evidence>
<evidence type="ECO:0000313" key="8">
    <source>
        <dbReference type="Proteomes" id="UP000825935"/>
    </source>
</evidence>
<dbReference type="GO" id="GO:0006887">
    <property type="term" value="P:exocytosis"/>
    <property type="evidence" value="ECO:0007669"/>
    <property type="project" value="UniProtKB-KW"/>
</dbReference>
<feature type="region of interest" description="Disordered" evidence="5">
    <location>
        <begin position="127"/>
        <end position="146"/>
    </location>
</feature>
<dbReference type="OrthoDB" id="642193at2759"/>
<dbReference type="GO" id="GO:0006893">
    <property type="term" value="P:Golgi to plasma membrane transport"/>
    <property type="evidence" value="ECO:0007669"/>
    <property type="project" value="TreeGrafter"/>
</dbReference>
<dbReference type="OMA" id="FWGVLED"/>
<dbReference type="Pfam" id="PF08700">
    <property type="entry name" value="VPS51_Exo84_N"/>
    <property type="match status" value="1"/>
</dbReference>
<dbReference type="InterPro" id="IPR032403">
    <property type="entry name" value="Exo84_C"/>
</dbReference>
<dbReference type="PANTHER" id="PTHR21426:SF12">
    <property type="entry name" value="EXOCYST COMPLEX COMPONENT 8"/>
    <property type="match status" value="1"/>
</dbReference>
<dbReference type="InterPro" id="IPR016159">
    <property type="entry name" value="Cullin_repeat-like_dom_sf"/>
</dbReference>
<keyword evidence="4" id="KW-0653">Protein transport</keyword>
<dbReference type="InterPro" id="IPR033961">
    <property type="entry name" value="Exo84"/>
</dbReference>
<evidence type="ECO:0000313" key="7">
    <source>
        <dbReference type="EMBL" id="KAH7281617.1"/>
    </source>
</evidence>
<proteinExistence type="inferred from homology"/>
<feature type="domain" description="Exocyst component Exo84 C-terminal" evidence="6">
    <location>
        <begin position="153"/>
        <end position="357"/>
    </location>
</feature>
<sequence>MEAVGRSVRSKPKPATDSTSSNHPDVDDLESGAMPGFKYIEPQYQSLTEKNDKQGIRLLCAELLELKMASAEEMRRNVFANYTGFIKTSQELSELELELTAMQKFINVHALLVRELFEGVQLQTLPNTINDNNSSQSREHKEDKDTDIDNQFHDLLDEFDVSLMELRIDDAVNLLSEVENMVIKVQNDEMDVTISAHFSSIYAEKKSRLVTHLLQISFATHGSEVHELVSHLNKLGEGAHAHTLLLKSYHSRIQNSVSSICPNCCWYAGAYVSNLAQTYFSIIRKASYDSIKLFGNAPGFASELIIWACKETEDYVMLVRKHIQSFSAAACGFNAVVDSVRISIGYCSLLEDQGLSLRSLILRLFKPCVEGALEKCLRRIEDVIMVCTSTDNWVPTEKALLPFSDPDFHDSYSYIKLSISAHKLLMMVQGLLNDATFMVSTQFVKSILDGIFNIFSFYNELLIKALPRLDGMEDPVLKDDGINVVCAENEAQQLVILGNVTALADELLPLSILKWQESLCNAPNNDIYEKAEIQLAEVKGWRKSLKRLVDEVRDTICEQHILELLFDEEEKPLLTADLYLCLQDEEASVWPLNPMPSFPFQALLRKLHGLEQRARNVLSGRERVIIMLFTRLIEAFSMWLIKDEFFWGILEDETKPLTRFGLHQFIFDMQFVVEIASAGQYASKKMHNTISTMVSRAKNIFLASDGATESGCQKVEWFSENAKLAMREIFDEMLNSEADNQGYQECSTDV</sequence>
<protein>
    <recommendedName>
        <fullName evidence="6">Exocyst component Exo84 C-terminal domain-containing protein</fullName>
    </recommendedName>
</protein>
<evidence type="ECO:0000256" key="5">
    <source>
        <dbReference type="SAM" id="MobiDB-lite"/>
    </source>
</evidence>
<evidence type="ECO:0000256" key="3">
    <source>
        <dbReference type="ARBA" id="ARBA00022483"/>
    </source>
</evidence>
<keyword evidence="2" id="KW-0813">Transport</keyword>
<keyword evidence="8" id="KW-1185">Reference proteome</keyword>
<dbReference type="InterPro" id="IPR042561">
    <property type="entry name" value="Exo84_C_1"/>
</dbReference>
<dbReference type="GO" id="GO:0000145">
    <property type="term" value="C:exocyst"/>
    <property type="evidence" value="ECO:0007669"/>
    <property type="project" value="InterPro"/>
</dbReference>
<evidence type="ECO:0000256" key="1">
    <source>
        <dbReference type="ARBA" id="ARBA00007210"/>
    </source>
</evidence>
<dbReference type="AlphaFoldDB" id="A0A8T2QBW4"/>
<dbReference type="EMBL" id="CM035441">
    <property type="protein sequence ID" value="KAH7281617.1"/>
    <property type="molecule type" value="Genomic_DNA"/>
</dbReference>
<keyword evidence="3" id="KW-0268">Exocytosis</keyword>
<dbReference type="Pfam" id="PF16528">
    <property type="entry name" value="Exo84_C"/>
    <property type="match status" value="1"/>
</dbReference>
<comment type="similarity">
    <text evidence="1">Belongs to the EXO84 family.</text>
</comment>
<dbReference type="Proteomes" id="UP000825935">
    <property type="component" value="Chromosome 36"/>
</dbReference>
<feature type="region of interest" description="Disordered" evidence="5">
    <location>
        <begin position="1"/>
        <end position="32"/>
    </location>
</feature>